<sequence>MDAEVTSDHSLLHASLRTLAPPMQLVMAAMWRVMQLKEVLHYGKLEEFVSSVSETTPGLLSYRHRAKLTLGLRARMILELCRSQEPPNPITILPHLDRIRPPLCKGKKDMKVETSARSFQLLVTTLLKSRAEREHFFQEVFVVEYGPQFDAALQKLFWEFLSRLDQLLPLPDLAQTVSWLNTAPSVLEECAPANATQLLNTLLQHHKHLGHLDTVALPSSTGDSILSSLSLPPSGLVPTANQVTTDTLGQLGGEPTSLTHPANHRRGWSCPITPVIGLISNQDLPFTNSPGRGASRARAMANHREEAGPGGGGGVCEEQDGRSKRRKPEQEEDENSDGRRGEKRERRRASERLRRREGVREERPGSMRLVQQEGAGLSPITSCLQRQPRVVLDRLSLTDIARSLRKRSPAVTEGTRSPWRRGVGSVTRKRKFNDNVRTPQKQLSLSSEKENCADSSLTWNSSPVIPLRSQSQGDDDDIIIDSEDEEIRNIRGRLFIKQYYRTKHDTFVPTLKEFWRPCLA</sequence>
<dbReference type="PANTHER" id="PTHR15512:SF0">
    <property type="entry name" value="TERF1-INTERACTING NUCLEAR FACTOR 2"/>
    <property type="match status" value="1"/>
</dbReference>
<dbReference type="AlphaFoldDB" id="A0AAD7W005"/>
<dbReference type="CDD" id="cd11657">
    <property type="entry name" value="TIN2_N"/>
    <property type="match status" value="1"/>
</dbReference>
<proteinExistence type="predicted"/>
<dbReference type="PANTHER" id="PTHR15512">
    <property type="entry name" value="TERF1-INTERACTING NUCLEAR FACTOR 2"/>
    <property type="match status" value="1"/>
</dbReference>
<feature type="compositionally biased region" description="Basic and acidic residues" evidence="1">
    <location>
        <begin position="336"/>
        <end position="365"/>
    </location>
</feature>
<evidence type="ECO:0000256" key="1">
    <source>
        <dbReference type="SAM" id="MobiDB-lite"/>
    </source>
</evidence>
<dbReference type="Proteomes" id="UP001221898">
    <property type="component" value="Unassembled WGS sequence"/>
</dbReference>
<dbReference type="InterPro" id="IPR029400">
    <property type="entry name" value="TINF2_N"/>
</dbReference>
<name>A0AAD7W005_9TELE</name>
<dbReference type="InterPro" id="IPR039098">
    <property type="entry name" value="TINF2"/>
</dbReference>
<dbReference type="GO" id="GO:1904356">
    <property type="term" value="P:regulation of telomere maintenance via telomere lengthening"/>
    <property type="evidence" value="ECO:0007669"/>
    <property type="project" value="TreeGrafter"/>
</dbReference>
<dbReference type="EMBL" id="JAINUG010000522">
    <property type="protein sequence ID" value="KAJ8366967.1"/>
    <property type="molecule type" value="Genomic_DNA"/>
</dbReference>
<organism evidence="3 4">
    <name type="scientific">Aldrovandia affinis</name>
    <dbReference type="NCBI Taxonomy" id="143900"/>
    <lineage>
        <taxon>Eukaryota</taxon>
        <taxon>Metazoa</taxon>
        <taxon>Chordata</taxon>
        <taxon>Craniata</taxon>
        <taxon>Vertebrata</taxon>
        <taxon>Euteleostomi</taxon>
        <taxon>Actinopterygii</taxon>
        <taxon>Neopterygii</taxon>
        <taxon>Teleostei</taxon>
        <taxon>Notacanthiformes</taxon>
        <taxon>Halosauridae</taxon>
        <taxon>Aldrovandia</taxon>
    </lineage>
</organism>
<dbReference type="GO" id="GO:0016233">
    <property type="term" value="P:telomere capping"/>
    <property type="evidence" value="ECO:0007669"/>
    <property type="project" value="InterPro"/>
</dbReference>
<evidence type="ECO:0000313" key="4">
    <source>
        <dbReference type="Proteomes" id="UP001221898"/>
    </source>
</evidence>
<evidence type="ECO:0000259" key="2">
    <source>
        <dbReference type="Pfam" id="PF14973"/>
    </source>
</evidence>
<comment type="caution">
    <text evidence="3">The sequence shown here is derived from an EMBL/GenBank/DDBJ whole genome shotgun (WGS) entry which is preliminary data.</text>
</comment>
<evidence type="ECO:0000313" key="3">
    <source>
        <dbReference type="EMBL" id="KAJ8366967.1"/>
    </source>
</evidence>
<dbReference type="GO" id="GO:0042162">
    <property type="term" value="F:telomeric DNA binding"/>
    <property type="evidence" value="ECO:0007669"/>
    <property type="project" value="TreeGrafter"/>
</dbReference>
<dbReference type="GO" id="GO:0070187">
    <property type="term" value="C:shelterin complex"/>
    <property type="evidence" value="ECO:0007669"/>
    <property type="project" value="InterPro"/>
</dbReference>
<keyword evidence="4" id="KW-1185">Reference proteome</keyword>
<feature type="domain" description="TERF1-interacting nuclear factor 2 N-terminal" evidence="2">
    <location>
        <begin position="31"/>
        <end position="175"/>
    </location>
</feature>
<dbReference type="Pfam" id="PF14973">
    <property type="entry name" value="TINF2_N"/>
    <property type="match status" value="1"/>
</dbReference>
<reference evidence="3" key="1">
    <citation type="journal article" date="2023" name="Science">
        <title>Genome structures resolve the early diversification of teleost fishes.</title>
        <authorList>
            <person name="Parey E."/>
            <person name="Louis A."/>
            <person name="Montfort J."/>
            <person name="Bouchez O."/>
            <person name="Roques C."/>
            <person name="Iampietro C."/>
            <person name="Lluch J."/>
            <person name="Castinel A."/>
            <person name="Donnadieu C."/>
            <person name="Desvignes T."/>
            <person name="Floi Bucao C."/>
            <person name="Jouanno E."/>
            <person name="Wen M."/>
            <person name="Mejri S."/>
            <person name="Dirks R."/>
            <person name="Jansen H."/>
            <person name="Henkel C."/>
            <person name="Chen W.J."/>
            <person name="Zahm M."/>
            <person name="Cabau C."/>
            <person name="Klopp C."/>
            <person name="Thompson A.W."/>
            <person name="Robinson-Rechavi M."/>
            <person name="Braasch I."/>
            <person name="Lecointre G."/>
            <person name="Bobe J."/>
            <person name="Postlethwait J.H."/>
            <person name="Berthelot C."/>
            <person name="Roest Crollius H."/>
            <person name="Guiguen Y."/>
        </authorList>
    </citation>
    <scope>NUCLEOTIDE SEQUENCE</scope>
    <source>
        <strain evidence="3">NC1722</strain>
    </source>
</reference>
<feature type="region of interest" description="Disordered" evidence="1">
    <location>
        <begin position="283"/>
        <end position="374"/>
    </location>
</feature>
<gene>
    <name evidence="3" type="ORF">AAFF_G00336360</name>
</gene>
<protein>
    <recommendedName>
        <fullName evidence="2">TERF1-interacting nuclear factor 2 N-terminal domain-containing protein</fullName>
    </recommendedName>
</protein>
<accession>A0AAD7W005</accession>